<sequence>MLMTSSSCCSGSCCWVLFVVCRRSKRPMASTMALGDCNVGFVRKMERRRPSKAGKEGSRRGDVPRWNPTDALKRWIQGAPRARGRWFWPMGDPVVLRGSWGSWVSLGSEVQGQEATPKTDHSSLEIRQSGRESRHPMRTRLR</sequence>
<dbReference type="AlphaFoldDB" id="A0A9N8DGK5"/>
<comment type="caution">
    <text evidence="2">The sequence shown here is derived from an EMBL/GenBank/DDBJ whole genome shotgun (WGS) entry which is preliminary data.</text>
</comment>
<organism evidence="2 3">
    <name type="scientific">Seminavis robusta</name>
    <dbReference type="NCBI Taxonomy" id="568900"/>
    <lineage>
        <taxon>Eukaryota</taxon>
        <taxon>Sar</taxon>
        <taxon>Stramenopiles</taxon>
        <taxon>Ochrophyta</taxon>
        <taxon>Bacillariophyta</taxon>
        <taxon>Bacillariophyceae</taxon>
        <taxon>Bacillariophycidae</taxon>
        <taxon>Naviculales</taxon>
        <taxon>Naviculaceae</taxon>
        <taxon>Seminavis</taxon>
    </lineage>
</organism>
<feature type="compositionally biased region" description="Basic and acidic residues" evidence="1">
    <location>
        <begin position="117"/>
        <end position="135"/>
    </location>
</feature>
<feature type="region of interest" description="Disordered" evidence="1">
    <location>
        <begin position="108"/>
        <end position="142"/>
    </location>
</feature>
<name>A0A9N8DGK5_9STRA</name>
<dbReference type="Proteomes" id="UP001153069">
    <property type="component" value="Unassembled WGS sequence"/>
</dbReference>
<evidence type="ECO:0000313" key="3">
    <source>
        <dbReference type="Proteomes" id="UP001153069"/>
    </source>
</evidence>
<protein>
    <submittedName>
        <fullName evidence="2">Uncharacterized protein</fullName>
    </submittedName>
</protein>
<feature type="region of interest" description="Disordered" evidence="1">
    <location>
        <begin position="45"/>
        <end position="67"/>
    </location>
</feature>
<evidence type="ECO:0000256" key="1">
    <source>
        <dbReference type="SAM" id="MobiDB-lite"/>
    </source>
</evidence>
<accession>A0A9N8DGK5</accession>
<feature type="compositionally biased region" description="Basic and acidic residues" evidence="1">
    <location>
        <begin position="53"/>
        <end position="63"/>
    </location>
</feature>
<keyword evidence="3" id="KW-1185">Reference proteome</keyword>
<proteinExistence type="predicted"/>
<reference evidence="2" key="1">
    <citation type="submission" date="2020-06" db="EMBL/GenBank/DDBJ databases">
        <authorList>
            <consortium name="Plant Systems Biology data submission"/>
        </authorList>
    </citation>
    <scope>NUCLEOTIDE SEQUENCE</scope>
    <source>
        <strain evidence="2">D6</strain>
    </source>
</reference>
<evidence type="ECO:0000313" key="2">
    <source>
        <dbReference type="EMBL" id="CAB9499279.1"/>
    </source>
</evidence>
<dbReference type="EMBL" id="CAICTM010000056">
    <property type="protein sequence ID" value="CAB9499279.1"/>
    <property type="molecule type" value="Genomic_DNA"/>
</dbReference>
<gene>
    <name evidence="2" type="ORF">SEMRO_57_G033330.1</name>
</gene>